<reference evidence="8" key="1">
    <citation type="submission" date="2023-06" db="EMBL/GenBank/DDBJ databases">
        <title>Sysu t00039.</title>
        <authorList>
            <person name="Gao L."/>
            <person name="Fang B.-Z."/>
            <person name="Li W.-J."/>
        </authorList>
    </citation>
    <scope>NUCLEOTIDE SEQUENCE</scope>
    <source>
        <strain evidence="8">SYSU T00039</strain>
    </source>
</reference>
<reference evidence="7 10" key="2">
    <citation type="submission" date="2023-06" db="EMBL/GenBank/DDBJ databases">
        <title>SYSU T0a273.</title>
        <authorList>
            <person name="Gao L."/>
            <person name="Fang B.-Z."/>
            <person name="Li W.-J."/>
        </authorList>
    </citation>
    <scope>NUCLEOTIDE SEQUENCE [LARGE SCALE GENOMIC DNA]</scope>
    <source>
        <strain evidence="7 10">SYSU T0a273</strain>
    </source>
</reference>
<keyword evidence="4 5" id="KW-0472">Membrane</keyword>
<proteinExistence type="predicted"/>
<dbReference type="EMBL" id="JAUHQB010000004">
    <property type="protein sequence ID" value="MDN4483234.1"/>
    <property type="molecule type" value="Genomic_DNA"/>
</dbReference>
<gene>
    <name evidence="7" type="ORF">QQ002_06745</name>
    <name evidence="8" type="ORF">QQX10_10820</name>
</gene>
<dbReference type="Proteomes" id="UP001172756">
    <property type="component" value="Unassembled WGS sequence"/>
</dbReference>
<protein>
    <submittedName>
        <fullName evidence="8">DUF1232 domain-containing protein</fullName>
    </submittedName>
</protein>
<sequence>MWWKFIQAVRNGEHRIAPLTWVAGAGALLYALWPIDLIADMLLPFGIVDDLGVWGLLLILVTREKQQWEAHLKDGAIDV</sequence>
<dbReference type="InterPro" id="IPR010652">
    <property type="entry name" value="DUF1232"/>
</dbReference>
<dbReference type="EMBL" id="JAUHPX010000006">
    <property type="protein sequence ID" value="MDN4488660.1"/>
    <property type="molecule type" value="Genomic_DNA"/>
</dbReference>
<keyword evidence="2 5" id="KW-0812">Transmembrane</keyword>
<feature type="domain" description="DUF1232" evidence="6">
    <location>
        <begin position="20"/>
        <end position="53"/>
    </location>
</feature>
<evidence type="ECO:0000256" key="2">
    <source>
        <dbReference type="ARBA" id="ARBA00022692"/>
    </source>
</evidence>
<accession>A0AAW7M9L1</accession>
<name>A0AAW7M9L1_9MICO</name>
<evidence type="ECO:0000313" key="8">
    <source>
        <dbReference type="EMBL" id="MDN4488660.1"/>
    </source>
</evidence>
<keyword evidence="9" id="KW-1185">Reference proteome</keyword>
<comment type="caution">
    <text evidence="8">The sequence shown here is derived from an EMBL/GenBank/DDBJ whole genome shotgun (WGS) entry which is preliminary data.</text>
</comment>
<evidence type="ECO:0000256" key="4">
    <source>
        <dbReference type="ARBA" id="ARBA00023136"/>
    </source>
</evidence>
<evidence type="ECO:0000313" key="10">
    <source>
        <dbReference type="Proteomes" id="UP001172756"/>
    </source>
</evidence>
<evidence type="ECO:0000313" key="7">
    <source>
        <dbReference type="EMBL" id="MDN4483234.1"/>
    </source>
</evidence>
<dbReference type="RefSeq" id="WP_301120800.1">
    <property type="nucleotide sequence ID" value="NZ_JAUHPX010000006.1"/>
</dbReference>
<dbReference type="Proteomes" id="UP001172737">
    <property type="component" value="Unassembled WGS sequence"/>
</dbReference>
<evidence type="ECO:0000259" key="6">
    <source>
        <dbReference type="Pfam" id="PF06803"/>
    </source>
</evidence>
<comment type="subcellular location">
    <subcellularLocation>
        <location evidence="1">Endomembrane system</location>
        <topology evidence="1">Multi-pass membrane protein</topology>
    </subcellularLocation>
</comment>
<dbReference type="AlphaFoldDB" id="A0AAW7M9L1"/>
<evidence type="ECO:0000313" key="9">
    <source>
        <dbReference type="Proteomes" id="UP001172737"/>
    </source>
</evidence>
<keyword evidence="3 5" id="KW-1133">Transmembrane helix</keyword>
<dbReference type="Pfam" id="PF06803">
    <property type="entry name" value="DUF1232"/>
    <property type="match status" value="1"/>
</dbReference>
<feature type="transmembrane region" description="Helical" evidence="5">
    <location>
        <begin position="16"/>
        <end position="35"/>
    </location>
</feature>
<dbReference type="GO" id="GO:0012505">
    <property type="term" value="C:endomembrane system"/>
    <property type="evidence" value="ECO:0007669"/>
    <property type="project" value="UniProtKB-SubCell"/>
</dbReference>
<evidence type="ECO:0000256" key="5">
    <source>
        <dbReference type="SAM" id="Phobius"/>
    </source>
</evidence>
<evidence type="ECO:0000256" key="1">
    <source>
        <dbReference type="ARBA" id="ARBA00004127"/>
    </source>
</evidence>
<organism evidence="8 9">
    <name type="scientific">Demequina lignilytica</name>
    <dbReference type="NCBI Taxonomy" id="3051663"/>
    <lineage>
        <taxon>Bacteria</taxon>
        <taxon>Bacillati</taxon>
        <taxon>Actinomycetota</taxon>
        <taxon>Actinomycetes</taxon>
        <taxon>Micrococcales</taxon>
        <taxon>Demequinaceae</taxon>
        <taxon>Demequina</taxon>
    </lineage>
</organism>
<evidence type="ECO:0000256" key="3">
    <source>
        <dbReference type="ARBA" id="ARBA00022989"/>
    </source>
</evidence>